<evidence type="ECO:0000313" key="2">
    <source>
        <dbReference type="Proteomes" id="UP000632273"/>
    </source>
</evidence>
<dbReference type="Proteomes" id="UP000632273">
    <property type="component" value="Unassembled WGS sequence"/>
</dbReference>
<organism evidence="1 2">
    <name type="scientific">Hymenobacter cavernae</name>
    <dbReference type="NCBI Taxonomy" id="2044852"/>
    <lineage>
        <taxon>Bacteria</taxon>
        <taxon>Pseudomonadati</taxon>
        <taxon>Bacteroidota</taxon>
        <taxon>Cytophagia</taxon>
        <taxon>Cytophagales</taxon>
        <taxon>Hymenobacteraceae</taxon>
        <taxon>Hymenobacter</taxon>
    </lineage>
</organism>
<accession>A0ABQ1ULM2</accession>
<evidence type="ECO:0008006" key="3">
    <source>
        <dbReference type="Google" id="ProtNLM"/>
    </source>
</evidence>
<dbReference type="EMBL" id="BMHT01000007">
    <property type="protein sequence ID" value="GGF22058.1"/>
    <property type="molecule type" value="Genomic_DNA"/>
</dbReference>
<comment type="caution">
    <text evidence="1">The sequence shown here is derived from an EMBL/GenBank/DDBJ whole genome shotgun (WGS) entry which is preliminary data.</text>
</comment>
<reference evidence="2" key="1">
    <citation type="journal article" date="2019" name="Int. J. Syst. Evol. Microbiol.">
        <title>The Global Catalogue of Microorganisms (GCM) 10K type strain sequencing project: providing services to taxonomists for standard genome sequencing and annotation.</title>
        <authorList>
            <consortium name="The Broad Institute Genomics Platform"/>
            <consortium name="The Broad Institute Genome Sequencing Center for Infectious Disease"/>
            <person name="Wu L."/>
            <person name="Ma J."/>
        </authorList>
    </citation>
    <scope>NUCLEOTIDE SEQUENCE [LARGE SCALE GENOMIC DNA]</scope>
    <source>
        <strain evidence="2">CGMCC 1.15197</strain>
    </source>
</reference>
<proteinExistence type="predicted"/>
<evidence type="ECO:0000313" key="1">
    <source>
        <dbReference type="EMBL" id="GGF22058.1"/>
    </source>
</evidence>
<keyword evidence="2" id="KW-1185">Reference proteome</keyword>
<sequence>MLVYSNKTGTLRADQEGKYLHLTWNEGIREDYQIQEMFSHVLRYIQETGWHKILINQRWMQPASVEVELWFRTNWLPRAVAAIGTCRAAIVVGQDVFTRLVTVSLMRESSLAISSVSELQYCLFQREETALRWLLNDSQTDCSEGIG</sequence>
<name>A0ABQ1ULM2_9BACT</name>
<gene>
    <name evidence="1" type="ORF">GCM10011383_37120</name>
</gene>
<protein>
    <recommendedName>
        <fullName evidence="3">STAS/SEC14 domain-containing protein</fullName>
    </recommendedName>
</protein>